<evidence type="ECO:0000256" key="3">
    <source>
        <dbReference type="ARBA" id="ARBA00023015"/>
    </source>
</evidence>
<dbReference type="InterPro" id="IPR029016">
    <property type="entry name" value="GAF-like_dom_sf"/>
</dbReference>
<reference evidence="7" key="1">
    <citation type="journal article" date="2019" name="Int. J. Syst. Evol. Microbiol.">
        <title>The Global Catalogue of Microorganisms (GCM) 10K type strain sequencing project: providing services to taxonomists for standard genome sequencing and annotation.</title>
        <authorList>
            <consortium name="The Broad Institute Genomics Platform"/>
            <consortium name="The Broad Institute Genome Sequencing Center for Infectious Disease"/>
            <person name="Wu L."/>
            <person name="Ma J."/>
        </authorList>
    </citation>
    <scope>NUCLEOTIDE SEQUENCE [LARGE SCALE GENOMIC DNA]</scope>
    <source>
        <strain evidence="7">JCM 9687</strain>
    </source>
</reference>
<accession>A0ABP6RQ28</accession>
<evidence type="ECO:0000256" key="1">
    <source>
        <dbReference type="ARBA" id="ARBA00022679"/>
    </source>
</evidence>
<keyword evidence="1" id="KW-0808">Transferase</keyword>
<dbReference type="SUPFAM" id="SSF55781">
    <property type="entry name" value="GAF domain-like"/>
    <property type="match status" value="1"/>
</dbReference>
<keyword evidence="4" id="KW-0804">Transcription</keyword>
<feature type="domain" description="ANTAR" evidence="5">
    <location>
        <begin position="149"/>
        <end position="210"/>
    </location>
</feature>
<dbReference type="InterPro" id="IPR011006">
    <property type="entry name" value="CheY-like_superfamily"/>
</dbReference>
<sequence>MSALARNLEAESSEEETLAGIVRSAVGTVPGVLSGGITQVHRRKVRARVPTEELVRLCDGAQQELGEGPCLDAIWEHETVLVDDFATETRWPRFAERAHRLGVSSLISFRLFVQQDTLGALNLYGGHDVRFGEESRLIGEIFAAHAALALSGAREQRQLGEAVASRDGIGQAKGLLMAQYGISGQRAFDLLVRASKEANIKLTEVAAWVVREHENPGGAPRPATGSDRPGR</sequence>
<dbReference type="Pfam" id="PF13185">
    <property type="entry name" value="GAF_2"/>
    <property type="match status" value="1"/>
</dbReference>
<dbReference type="PROSITE" id="PS50921">
    <property type="entry name" value="ANTAR"/>
    <property type="match status" value="1"/>
</dbReference>
<dbReference type="InterPro" id="IPR003018">
    <property type="entry name" value="GAF"/>
</dbReference>
<gene>
    <name evidence="6" type="ORF">GCM10020366_33530</name>
</gene>
<comment type="caution">
    <text evidence="6">The sequence shown here is derived from an EMBL/GenBank/DDBJ whole genome shotgun (WGS) entry which is preliminary data.</text>
</comment>
<evidence type="ECO:0000259" key="5">
    <source>
        <dbReference type="PROSITE" id="PS50921"/>
    </source>
</evidence>
<evidence type="ECO:0000256" key="2">
    <source>
        <dbReference type="ARBA" id="ARBA00022777"/>
    </source>
</evidence>
<evidence type="ECO:0000256" key="4">
    <source>
        <dbReference type="ARBA" id="ARBA00023163"/>
    </source>
</evidence>
<dbReference type="Pfam" id="PF03861">
    <property type="entry name" value="ANTAR"/>
    <property type="match status" value="1"/>
</dbReference>
<dbReference type="InterPro" id="IPR036388">
    <property type="entry name" value="WH-like_DNA-bd_sf"/>
</dbReference>
<organism evidence="6 7">
    <name type="scientific">Saccharopolyspora gregorii</name>
    <dbReference type="NCBI Taxonomy" id="33914"/>
    <lineage>
        <taxon>Bacteria</taxon>
        <taxon>Bacillati</taxon>
        <taxon>Actinomycetota</taxon>
        <taxon>Actinomycetes</taxon>
        <taxon>Pseudonocardiales</taxon>
        <taxon>Pseudonocardiaceae</taxon>
        <taxon>Saccharopolyspora</taxon>
    </lineage>
</organism>
<keyword evidence="7" id="KW-1185">Reference proteome</keyword>
<dbReference type="Proteomes" id="UP001500483">
    <property type="component" value="Unassembled WGS sequence"/>
</dbReference>
<dbReference type="Gene3D" id="3.30.450.40">
    <property type="match status" value="1"/>
</dbReference>
<evidence type="ECO:0000313" key="7">
    <source>
        <dbReference type="Proteomes" id="UP001500483"/>
    </source>
</evidence>
<dbReference type="InterPro" id="IPR012074">
    <property type="entry name" value="GAF_ANTAR"/>
</dbReference>
<dbReference type="EMBL" id="BAAAYK010000038">
    <property type="protein sequence ID" value="GAA3359051.1"/>
    <property type="molecule type" value="Genomic_DNA"/>
</dbReference>
<evidence type="ECO:0000313" key="6">
    <source>
        <dbReference type="EMBL" id="GAA3359051.1"/>
    </source>
</evidence>
<dbReference type="Gene3D" id="1.10.10.10">
    <property type="entry name" value="Winged helix-like DNA-binding domain superfamily/Winged helix DNA-binding domain"/>
    <property type="match status" value="1"/>
</dbReference>
<name>A0ABP6RQ28_9PSEU</name>
<protein>
    <submittedName>
        <fullName evidence="6">GAF and ANTAR domain-containing protein</fullName>
    </submittedName>
</protein>
<proteinExistence type="predicted"/>
<dbReference type="SUPFAM" id="SSF52172">
    <property type="entry name" value="CheY-like"/>
    <property type="match status" value="1"/>
</dbReference>
<dbReference type="PIRSF" id="PIRSF036625">
    <property type="entry name" value="GAF_ANTAR"/>
    <property type="match status" value="1"/>
</dbReference>
<keyword evidence="2" id="KW-0418">Kinase</keyword>
<keyword evidence="3" id="KW-0805">Transcription regulation</keyword>
<dbReference type="InterPro" id="IPR005561">
    <property type="entry name" value="ANTAR"/>
</dbReference>
<dbReference type="SMART" id="SM01012">
    <property type="entry name" value="ANTAR"/>
    <property type="match status" value="1"/>
</dbReference>